<comment type="subcellular location">
    <subcellularLocation>
        <location evidence="1">Cell membrane</location>
        <topology evidence="1">Multi-pass membrane protein</topology>
    </subcellularLocation>
</comment>
<organism evidence="11 12">
    <name type="scientific">Talaromyces islandicus</name>
    <name type="common">Penicillium islandicum</name>
    <dbReference type="NCBI Taxonomy" id="28573"/>
    <lineage>
        <taxon>Eukaryota</taxon>
        <taxon>Fungi</taxon>
        <taxon>Dikarya</taxon>
        <taxon>Ascomycota</taxon>
        <taxon>Pezizomycotina</taxon>
        <taxon>Eurotiomycetes</taxon>
        <taxon>Eurotiomycetidae</taxon>
        <taxon>Eurotiales</taxon>
        <taxon>Trichocomaceae</taxon>
        <taxon>Talaromyces</taxon>
        <taxon>Talaromyces sect. Islandici</taxon>
    </lineage>
</organism>
<dbReference type="OrthoDB" id="3365399at2759"/>
<dbReference type="Pfam" id="PF07690">
    <property type="entry name" value="MFS_1"/>
    <property type="match status" value="1"/>
</dbReference>
<feature type="transmembrane region" description="Helical" evidence="9">
    <location>
        <begin position="400"/>
        <end position="424"/>
    </location>
</feature>
<dbReference type="InterPro" id="IPR020846">
    <property type="entry name" value="MFS_dom"/>
</dbReference>
<evidence type="ECO:0000256" key="6">
    <source>
        <dbReference type="ARBA" id="ARBA00023136"/>
    </source>
</evidence>
<feature type="transmembrane region" description="Helical" evidence="9">
    <location>
        <begin position="78"/>
        <end position="98"/>
    </location>
</feature>
<keyword evidence="5 9" id="KW-1133">Transmembrane helix</keyword>
<feature type="transmembrane region" description="Helical" evidence="9">
    <location>
        <begin position="142"/>
        <end position="161"/>
    </location>
</feature>
<evidence type="ECO:0000256" key="5">
    <source>
        <dbReference type="ARBA" id="ARBA00022989"/>
    </source>
</evidence>
<feature type="domain" description="Major facilitator superfamily (MFS) profile" evidence="10">
    <location>
        <begin position="76"/>
        <end position="494"/>
    </location>
</feature>
<dbReference type="InterPro" id="IPR011701">
    <property type="entry name" value="MFS"/>
</dbReference>
<evidence type="ECO:0000256" key="9">
    <source>
        <dbReference type="SAM" id="Phobius"/>
    </source>
</evidence>
<evidence type="ECO:0000256" key="4">
    <source>
        <dbReference type="ARBA" id="ARBA00022692"/>
    </source>
</evidence>
<evidence type="ECO:0000256" key="1">
    <source>
        <dbReference type="ARBA" id="ARBA00004651"/>
    </source>
</evidence>
<feature type="transmembrane region" description="Helical" evidence="9">
    <location>
        <begin position="436"/>
        <end position="453"/>
    </location>
</feature>
<dbReference type="PANTHER" id="PTHR23502">
    <property type="entry name" value="MAJOR FACILITATOR SUPERFAMILY"/>
    <property type="match status" value="1"/>
</dbReference>
<feature type="transmembrane region" description="Helical" evidence="9">
    <location>
        <begin position="682"/>
        <end position="703"/>
    </location>
</feature>
<sequence length="778" mass="85039">MNKQPGQPLLNSVHRRGLAGVHFQRQNPLLFIMESRAGVTDKQPKFQQSSSDPVSHLSLSSSEDPLQWPKWKKWPRTMIIISMSLTLAYYSGVYAASIPFVMADYHCSNLVATSGISWFLLGFACGPLVFAPLSEMFGRNPIILVTLLLFIFSNIGSAPAPNVVCHLIFRYIAGFFGAPTVTNAGGSLTDMWPATERSVPWAIFSAASFLTVIIGPIIGDAIVQYLPWQWTYWTSMALGGTVYLAALLFLPETYRPKLLSQKAARHGLVLEQIDLRSRYREGLTRPWIMLFTEPIVWGLTFYMSFVYSVLTLSLVAYPIDYTDIWGWSILKTSLGYSGIAGSMALATIFSPFLGTIHRSYVRKIGSAPEARLPLQIWLSWLLPIGLFWFAWTALLPRNPVVGILAGVPIGIGSLSVFLDVYAYLTDCYGKYSASAMAANGVLLRLFGAGFPLFADSLYRGLGVGWGTSLLGFVALALAPLPWLFYRYRPILRKKSAYHSKLGNDLMAEKPPQVLHTHAGSFPTSLPGGVVQNMDLNEMSEADRALVAEFGYKPVFKRQFGYLSTFSFAVSVGGVFSVATTFIYPLQAGGSASVVWSGLSRVLGLSVSELVSAYPTCGGLYYTVSRLAPKKYVPVVSWVTGWLNVLGQLAGVAGSEWGAAALLLAAVSIGTDFIYFPSVGHTVATMAGMVILSGLANSLSTYWMEKMTRSYVIFHVLVLVSCAIALLAMAQPENGAPKHTAKYVFTNVENQSGWLPMGSDYDATAHIAEEIQNPELKAP</sequence>
<dbReference type="STRING" id="28573.A0A0U1M2X7"/>
<feature type="region of interest" description="Disordered" evidence="8">
    <location>
        <begin position="42"/>
        <end position="65"/>
    </location>
</feature>
<feature type="compositionally biased region" description="Low complexity" evidence="8">
    <location>
        <begin position="49"/>
        <end position="62"/>
    </location>
</feature>
<feature type="transmembrane region" description="Helical" evidence="9">
    <location>
        <begin position="198"/>
        <end position="218"/>
    </location>
</feature>
<feature type="transmembrane region" description="Helical" evidence="9">
    <location>
        <begin position="559"/>
        <end position="582"/>
    </location>
</feature>
<evidence type="ECO:0000256" key="8">
    <source>
        <dbReference type="SAM" id="MobiDB-lite"/>
    </source>
</evidence>
<dbReference type="AlphaFoldDB" id="A0A0U1M2X7"/>
<feature type="transmembrane region" description="Helical" evidence="9">
    <location>
        <begin position="110"/>
        <end position="130"/>
    </location>
</feature>
<accession>A0A0U1M2X7</accession>
<feature type="transmembrane region" description="Helical" evidence="9">
    <location>
        <begin position="230"/>
        <end position="250"/>
    </location>
</feature>
<reference evidence="11 12" key="1">
    <citation type="submission" date="2015-04" db="EMBL/GenBank/DDBJ databases">
        <authorList>
            <person name="Syromyatnikov M.Y."/>
            <person name="Popov V.N."/>
        </authorList>
    </citation>
    <scope>NUCLEOTIDE SEQUENCE [LARGE SCALE GENOMIC DNA]</scope>
    <source>
        <strain evidence="11">WF-38-12</strain>
    </source>
</reference>
<feature type="transmembrane region" description="Helical" evidence="9">
    <location>
        <begin position="167"/>
        <end position="186"/>
    </location>
</feature>
<keyword evidence="6 9" id="KW-0472">Membrane</keyword>
<dbReference type="Proteomes" id="UP000054383">
    <property type="component" value="Unassembled WGS sequence"/>
</dbReference>
<dbReference type="PROSITE" id="PS50850">
    <property type="entry name" value="MFS"/>
    <property type="match status" value="1"/>
</dbReference>
<feature type="transmembrane region" description="Helical" evidence="9">
    <location>
        <begin position="295"/>
        <end position="319"/>
    </location>
</feature>
<keyword evidence="2" id="KW-0813">Transport</keyword>
<evidence type="ECO:0000256" key="2">
    <source>
        <dbReference type="ARBA" id="ARBA00022448"/>
    </source>
</evidence>
<dbReference type="EMBL" id="CVMT01000006">
    <property type="protein sequence ID" value="CRG89331.1"/>
    <property type="molecule type" value="Genomic_DNA"/>
</dbReference>
<keyword evidence="12" id="KW-1185">Reference proteome</keyword>
<dbReference type="InterPro" id="IPR036259">
    <property type="entry name" value="MFS_trans_sf"/>
</dbReference>
<dbReference type="Gene3D" id="1.20.1740.10">
    <property type="entry name" value="Amino acid/polyamine transporter I"/>
    <property type="match status" value="1"/>
</dbReference>
<dbReference type="PANTHER" id="PTHR23502:SF186">
    <property type="entry name" value="MAJOR FACILITATOR SUPERFAMILY (MFS) PROFILE DOMAIN-CONTAINING PROTEIN"/>
    <property type="match status" value="1"/>
</dbReference>
<evidence type="ECO:0000313" key="12">
    <source>
        <dbReference type="Proteomes" id="UP000054383"/>
    </source>
</evidence>
<proteinExistence type="inferred from homology"/>
<evidence type="ECO:0000256" key="3">
    <source>
        <dbReference type="ARBA" id="ARBA00022475"/>
    </source>
</evidence>
<feature type="transmembrane region" description="Helical" evidence="9">
    <location>
        <begin position="465"/>
        <end position="485"/>
    </location>
</feature>
<dbReference type="CDD" id="cd17323">
    <property type="entry name" value="MFS_Tpo1_MDR_like"/>
    <property type="match status" value="1"/>
</dbReference>
<protein>
    <submittedName>
        <fullName evidence="11">Putative MFS-type transporter C530,15c</fullName>
    </submittedName>
</protein>
<keyword evidence="4 9" id="KW-0812">Transmembrane</keyword>
<dbReference type="Gene3D" id="1.20.1250.20">
    <property type="entry name" value="MFS general substrate transporter like domains"/>
    <property type="match status" value="1"/>
</dbReference>
<dbReference type="GO" id="GO:0005886">
    <property type="term" value="C:plasma membrane"/>
    <property type="evidence" value="ECO:0007669"/>
    <property type="project" value="UniProtKB-SubCell"/>
</dbReference>
<evidence type="ECO:0000259" key="10">
    <source>
        <dbReference type="PROSITE" id="PS50850"/>
    </source>
</evidence>
<dbReference type="SUPFAM" id="SSF103473">
    <property type="entry name" value="MFS general substrate transporter"/>
    <property type="match status" value="1"/>
</dbReference>
<dbReference type="GO" id="GO:0022857">
    <property type="term" value="F:transmembrane transporter activity"/>
    <property type="evidence" value="ECO:0007669"/>
    <property type="project" value="InterPro"/>
</dbReference>
<keyword evidence="3" id="KW-1003">Cell membrane</keyword>
<evidence type="ECO:0000313" key="11">
    <source>
        <dbReference type="EMBL" id="CRG89331.1"/>
    </source>
</evidence>
<comment type="similarity">
    <text evidence="7">Belongs to the major facilitator superfamily. DHA1 family. Polyamines/proton antiporter (TC 2.A.1.2.16) subfamily.</text>
</comment>
<feature type="transmembrane region" description="Helical" evidence="9">
    <location>
        <begin position="602"/>
        <end position="623"/>
    </location>
</feature>
<feature type="transmembrane region" description="Helical" evidence="9">
    <location>
        <begin position="374"/>
        <end position="394"/>
    </location>
</feature>
<feature type="transmembrane region" description="Helical" evidence="9">
    <location>
        <begin position="709"/>
        <end position="729"/>
    </location>
</feature>
<feature type="transmembrane region" description="Helical" evidence="9">
    <location>
        <begin position="334"/>
        <end position="353"/>
    </location>
</feature>
<name>A0A0U1M2X7_TALIS</name>
<gene>
    <name evidence="11" type="ORF">PISL3812_06367</name>
</gene>
<evidence type="ECO:0000256" key="7">
    <source>
        <dbReference type="ARBA" id="ARBA00038459"/>
    </source>
</evidence>